<keyword evidence="8" id="KW-1185">Reference proteome</keyword>
<proteinExistence type="predicted"/>
<evidence type="ECO:0000256" key="3">
    <source>
        <dbReference type="ARBA" id="ARBA00022833"/>
    </source>
</evidence>
<organism evidence="7 8">
    <name type="scientific">Cyprinodon variegatus</name>
    <name type="common">Sheepshead minnow</name>
    <dbReference type="NCBI Taxonomy" id="28743"/>
    <lineage>
        <taxon>Eukaryota</taxon>
        <taxon>Metazoa</taxon>
        <taxon>Chordata</taxon>
        <taxon>Craniata</taxon>
        <taxon>Vertebrata</taxon>
        <taxon>Euteleostomi</taxon>
        <taxon>Actinopterygii</taxon>
        <taxon>Neopterygii</taxon>
        <taxon>Teleostei</taxon>
        <taxon>Neoteleostei</taxon>
        <taxon>Acanthomorphata</taxon>
        <taxon>Ovalentaria</taxon>
        <taxon>Atherinomorphae</taxon>
        <taxon>Cyprinodontiformes</taxon>
        <taxon>Cyprinodontidae</taxon>
        <taxon>Cyprinodon</taxon>
    </lineage>
</organism>
<dbReference type="PANTHER" id="PTHR46280">
    <property type="entry name" value="PLECKSTRIN HOMOLOGY DOMAIN-CONTAINING FAMILY F MEMBER 2-RELATED"/>
    <property type="match status" value="1"/>
</dbReference>
<dbReference type="Gene3D" id="3.30.40.10">
    <property type="entry name" value="Zinc/RING finger domain, C3HC4 (zinc finger)"/>
    <property type="match status" value="1"/>
</dbReference>
<dbReference type="GO" id="GO:0008270">
    <property type="term" value="F:zinc ion binding"/>
    <property type="evidence" value="ECO:0007669"/>
    <property type="project" value="UniProtKB-KW"/>
</dbReference>
<dbReference type="InterPro" id="IPR011993">
    <property type="entry name" value="PH-like_dom_sf"/>
</dbReference>
<evidence type="ECO:0000256" key="4">
    <source>
        <dbReference type="PROSITE-ProRule" id="PRU00091"/>
    </source>
</evidence>
<dbReference type="GO" id="GO:0007032">
    <property type="term" value="P:endosome organization"/>
    <property type="evidence" value="ECO:0007669"/>
    <property type="project" value="TreeGrafter"/>
</dbReference>
<dbReference type="Gene3D" id="2.30.29.30">
    <property type="entry name" value="Pleckstrin-homology domain (PH domain)/Phosphotyrosine-binding domain (PTB)"/>
    <property type="match status" value="1"/>
</dbReference>
<dbReference type="InterPro" id="IPR001849">
    <property type="entry name" value="PH_domain"/>
</dbReference>
<evidence type="ECO:0000256" key="1">
    <source>
        <dbReference type="ARBA" id="ARBA00022723"/>
    </source>
</evidence>
<dbReference type="InterPro" id="IPR013083">
    <property type="entry name" value="Znf_RING/FYVE/PHD"/>
</dbReference>
<reference evidence="7" key="2">
    <citation type="submission" date="2025-09" db="UniProtKB">
        <authorList>
            <consortium name="Ensembl"/>
        </authorList>
    </citation>
    <scope>IDENTIFICATION</scope>
</reference>
<dbReference type="InterPro" id="IPR000306">
    <property type="entry name" value="Znf_FYVE"/>
</dbReference>
<dbReference type="GO" id="GO:0008333">
    <property type="term" value="P:endosome to lysosome transport"/>
    <property type="evidence" value="ECO:0007669"/>
    <property type="project" value="TreeGrafter"/>
</dbReference>
<dbReference type="GO" id="GO:0035091">
    <property type="term" value="F:phosphatidylinositol binding"/>
    <property type="evidence" value="ECO:0007669"/>
    <property type="project" value="TreeGrafter"/>
</dbReference>
<dbReference type="Pfam" id="PF22697">
    <property type="entry name" value="SOS1_NGEF_PH"/>
    <property type="match status" value="1"/>
</dbReference>
<dbReference type="Pfam" id="PF01363">
    <property type="entry name" value="FYVE"/>
    <property type="match status" value="1"/>
</dbReference>
<evidence type="ECO:0000259" key="5">
    <source>
        <dbReference type="PROSITE" id="PS50003"/>
    </source>
</evidence>
<keyword evidence="3" id="KW-0862">Zinc</keyword>
<name>A0A3Q2EEN3_CYPVA</name>
<protein>
    <submittedName>
        <fullName evidence="7">Pleckstrin homology and FYVE domain containing 1</fullName>
    </submittedName>
</protein>
<dbReference type="PROSITE" id="PS50003">
    <property type="entry name" value="PH_DOMAIN"/>
    <property type="match status" value="1"/>
</dbReference>
<dbReference type="AlphaFoldDB" id="A0A3Q2EEN3"/>
<evidence type="ECO:0000313" key="7">
    <source>
        <dbReference type="Ensembl" id="ENSCVAP00000030179.1"/>
    </source>
</evidence>
<dbReference type="PROSITE" id="PS50178">
    <property type="entry name" value="ZF_FYVE"/>
    <property type="match status" value="1"/>
</dbReference>
<dbReference type="STRING" id="28743.ENSCVAP00000030179"/>
<dbReference type="InterPro" id="IPR011011">
    <property type="entry name" value="Znf_FYVE_PHD"/>
</dbReference>
<dbReference type="InterPro" id="IPR051765">
    <property type="entry name" value="PH_domain-containing_F"/>
</dbReference>
<dbReference type="SMART" id="SM00233">
    <property type="entry name" value="PH"/>
    <property type="match status" value="1"/>
</dbReference>
<dbReference type="GeneTree" id="ENSGT00940000160728"/>
<dbReference type="CDD" id="cd01218">
    <property type="entry name" value="PH_Phafin2-like"/>
    <property type="match status" value="1"/>
</dbReference>
<dbReference type="Proteomes" id="UP000265020">
    <property type="component" value="Unassembled WGS sequence"/>
</dbReference>
<evidence type="ECO:0000259" key="6">
    <source>
        <dbReference type="PROSITE" id="PS50178"/>
    </source>
</evidence>
<dbReference type="InterPro" id="IPR055251">
    <property type="entry name" value="SOS1_NGEF_PH"/>
</dbReference>
<accession>A0A3Q2EEN3</accession>
<dbReference type="SUPFAM" id="SSF50729">
    <property type="entry name" value="PH domain-like"/>
    <property type="match status" value="1"/>
</dbReference>
<dbReference type="SUPFAM" id="SSF57903">
    <property type="entry name" value="FYVE/PHD zinc finger"/>
    <property type="match status" value="1"/>
</dbReference>
<dbReference type="InterPro" id="IPR037871">
    <property type="entry name" value="PH_Phafin"/>
</dbReference>
<keyword evidence="1" id="KW-0479">Metal-binding</keyword>
<sequence length="244" mass="27693">NMDRTENHERIQAVEKLFGSSGRPLYQPGRVLIGEGRLMKGCRRGPQPKVFFLFNDVLVYGNILLARRWYNRQKIIPLEDIQLEDMEDSLTMKNQWLLQTPRKSFLVAAASAEEKEAWISHITDCQSTLPRWDPSRARPSFAVAWVPDEASCTCMRCSRQFSATQRRHHCRKCGFLVCGRCSKHRAVIGHIHPEKHLRICSVCSSSLLGLGNPVESCQRGGSDGRFSSDKDYDAGIIKDSTDVL</sequence>
<dbReference type="PANTHER" id="PTHR46280:SF2">
    <property type="entry name" value="PLECKSTRIN HOMOLOGY DOMAIN-CONTAINING FAMILY F MEMBER 1"/>
    <property type="match status" value="1"/>
</dbReference>
<evidence type="ECO:0000256" key="2">
    <source>
        <dbReference type="ARBA" id="ARBA00022771"/>
    </source>
</evidence>
<dbReference type="InterPro" id="IPR017455">
    <property type="entry name" value="Znf_FYVE-rel"/>
</dbReference>
<dbReference type="OMA" id="EEQMEDH"/>
<dbReference type="SMART" id="SM00064">
    <property type="entry name" value="FYVE"/>
    <property type="match status" value="1"/>
</dbReference>
<reference evidence="7" key="1">
    <citation type="submission" date="2025-08" db="UniProtKB">
        <authorList>
            <consortium name="Ensembl"/>
        </authorList>
    </citation>
    <scope>IDENTIFICATION</scope>
</reference>
<feature type="domain" description="FYVE-type" evidence="6">
    <location>
        <begin position="148"/>
        <end position="208"/>
    </location>
</feature>
<dbReference type="GO" id="GO:0005769">
    <property type="term" value="C:early endosome"/>
    <property type="evidence" value="ECO:0007669"/>
    <property type="project" value="TreeGrafter"/>
</dbReference>
<feature type="domain" description="PH" evidence="5">
    <location>
        <begin position="31"/>
        <end position="127"/>
    </location>
</feature>
<keyword evidence="2 4" id="KW-0863">Zinc-finger</keyword>
<evidence type="ECO:0000313" key="8">
    <source>
        <dbReference type="Proteomes" id="UP000265020"/>
    </source>
</evidence>
<dbReference type="Ensembl" id="ENSCVAT00000031625.1">
    <property type="protein sequence ID" value="ENSCVAP00000030179.1"/>
    <property type="gene ID" value="ENSCVAG00000018562.1"/>
</dbReference>